<evidence type="ECO:0000313" key="4">
    <source>
        <dbReference type="Proteomes" id="UP000237846"/>
    </source>
</evidence>
<name>A0A2T0QAV3_9ACTN</name>
<reference evidence="3 4" key="1">
    <citation type="submission" date="2018-03" db="EMBL/GenBank/DDBJ databases">
        <title>Genomic Encyclopedia of Archaeal and Bacterial Type Strains, Phase II (KMG-II): from individual species to whole genera.</title>
        <authorList>
            <person name="Goeker M."/>
        </authorList>
    </citation>
    <scope>NUCLEOTIDE SEQUENCE [LARGE SCALE GENOMIC DNA]</scope>
    <source>
        <strain evidence="3 4">DSM 45601</strain>
    </source>
</reference>
<sequence>MLLALLAIGATAMLGLFSADGGASAEAVGGSESELSGAAASAQGHSLYIRVTGESTSLFVRVPGGDVLSDTTVHSGELLVFDQDELDVTIGDPAAVEVYVNGRLVDIADQPPDYSFTVTRRE</sequence>
<feature type="domain" description="Cytoskeleton protein RodZ-like C-terminal" evidence="2">
    <location>
        <begin position="60"/>
        <end position="110"/>
    </location>
</feature>
<keyword evidence="1" id="KW-0732">Signal</keyword>
<dbReference type="Pfam" id="PF13464">
    <property type="entry name" value="RodZ_C"/>
    <property type="match status" value="1"/>
</dbReference>
<accession>A0A2T0QAV3</accession>
<gene>
    <name evidence="3" type="ORF">CLV72_102606</name>
</gene>
<proteinExistence type="predicted"/>
<feature type="signal peptide" evidence="1">
    <location>
        <begin position="1"/>
        <end position="25"/>
    </location>
</feature>
<dbReference type="AlphaFoldDB" id="A0A2T0QAV3"/>
<dbReference type="Proteomes" id="UP000237846">
    <property type="component" value="Unassembled WGS sequence"/>
</dbReference>
<protein>
    <submittedName>
        <fullName evidence="3">Uncharacterized protein DUF4115</fullName>
    </submittedName>
</protein>
<dbReference type="InterPro" id="IPR025194">
    <property type="entry name" value="RodZ-like_C"/>
</dbReference>
<evidence type="ECO:0000259" key="2">
    <source>
        <dbReference type="Pfam" id="PF13464"/>
    </source>
</evidence>
<evidence type="ECO:0000313" key="3">
    <source>
        <dbReference type="EMBL" id="PRY00973.1"/>
    </source>
</evidence>
<keyword evidence="4" id="KW-1185">Reference proteome</keyword>
<evidence type="ECO:0000256" key="1">
    <source>
        <dbReference type="SAM" id="SignalP"/>
    </source>
</evidence>
<dbReference type="EMBL" id="PVZC01000002">
    <property type="protein sequence ID" value="PRY00973.1"/>
    <property type="molecule type" value="Genomic_DNA"/>
</dbReference>
<feature type="chain" id="PRO_5015692339" evidence="1">
    <location>
        <begin position="26"/>
        <end position="122"/>
    </location>
</feature>
<organism evidence="3 4">
    <name type="scientific">Allonocardiopsis opalescens</name>
    <dbReference type="NCBI Taxonomy" id="1144618"/>
    <lineage>
        <taxon>Bacteria</taxon>
        <taxon>Bacillati</taxon>
        <taxon>Actinomycetota</taxon>
        <taxon>Actinomycetes</taxon>
        <taxon>Streptosporangiales</taxon>
        <taxon>Allonocardiopsis</taxon>
    </lineage>
</organism>
<comment type="caution">
    <text evidence="3">The sequence shown here is derived from an EMBL/GenBank/DDBJ whole genome shotgun (WGS) entry which is preliminary data.</text>
</comment>